<organism evidence="2 3">
    <name type="scientific">Longimycelium tulufanense</name>
    <dbReference type="NCBI Taxonomy" id="907463"/>
    <lineage>
        <taxon>Bacteria</taxon>
        <taxon>Bacillati</taxon>
        <taxon>Actinomycetota</taxon>
        <taxon>Actinomycetes</taxon>
        <taxon>Pseudonocardiales</taxon>
        <taxon>Pseudonocardiaceae</taxon>
        <taxon>Longimycelium</taxon>
    </lineage>
</organism>
<dbReference type="AlphaFoldDB" id="A0A8J3FSD5"/>
<dbReference type="EMBL" id="BMMK01000001">
    <property type="protein sequence ID" value="GGM34465.1"/>
    <property type="molecule type" value="Genomic_DNA"/>
</dbReference>
<dbReference type="InterPro" id="IPR038332">
    <property type="entry name" value="PPE_sf"/>
</dbReference>
<evidence type="ECO:0000313" key="2">
    <source>
        <dbReference type="EMBL" id="GGM34465.1"/>
    </source>
</evidence>
<gene>
    <name evidence="2" type="ORF">GCM10012275_02220</name>
</gene>
<dbReference type="RefSeq" id="WP_189052894.1">
    <property type="nucleotide sequence ID" value="NZ_BMMK01000001.1"/>
</dbReference>
<feature type="compositionally biased region" description="Gly residues" evidence="1">
    <location>
        <begin position="232"/>
        <end position="278"/>
    </location>
</feature>
<protein>
    <submittedName>
        <fullName evidence="2">Uncharacterized protein</fullName>
    </submittedName>
</protein>
<proteinExistence type="predicted"/>
<accession>A0A8J3FSD5</accession>
<feature type="compositionally biased region" description="Pro residues" evidence="1">
    <location>
        <begin position="143"/>
        <end position="168"/>
    </location>
</feature>
<dbReference type="Gene3D" id="1.20.1260.20">
    <property type="entry name" value="PPE superfamily"/>
    <property type="match status" value="1"/>
</dbReference>
<comment type="caution">
    <text evidence="2">The sequence shown here is derived from an EMBL/GenBank/DDBJ whole genome shotgun (WGS) entry which is preliminary data.</text>
</comment>
<name>A0A8J3FSD5_9PSEU</name>
<feature type="region of interest" description="Disordered" evidence="1">
    <location>
        <begin position="30"/>
        <end position="50"/>
    </location>
</feature>
<keyword evidence="3" id="KW-1185">Reference proteome</keyword>
<reference evidence="2" key="1">
    <citation type="journal article" date="2014" name="Int. J. Syst. Evol. Microbiol.">
        <title>Complete genome sequence of Corynebacterium casei LMG S-19264T (=DSM 44701T), isolated from a smear-ripened cheese.</title>
        <authorList>
            <consortium name="US DOE Joint Genome Institute (JGI-PGF)"/>
            <person name="Walter F."/>
            <person name="Albersmeier A."/>
            <person name="Kalinowski J."/>
            <person name="Ruckert C."/>
        </authorList>
    </citation>
    <scope>NUCLEOTIDE SEQUENCE</scope>
    <source>
        <strain evidence="2">CGMCC 4.5737</strain>
    </source>
</reference>
<evidence type="ECO:0000313" key="3">
    <source>
        <dbReference type="Proteomes" id="UP000637578"/>
    </source>
</evidence>
<feature type="compositionally biased region" description="Pro residues" evidence="1">
    <location>
        <begin position="196"/>
        <end position="209"/>
    </location>
</feature>
<sequence length="352" mass="36031">MTAAVSPLAAWAEEAKRVTEGVAGRVENQGSAFTDTKHKVEPPQQVPDKPFLNDYLPWQTDYDEVVSANKAVTDRNIQAVTAYGSTTTGNLSSLPTFTPPPSIETHVTTPESTPVDPGYRDHSADPTRNVTHQTSVDRRPGDPVSPPPVRPTDPTPPGGSVVQPPPATVDPSWAHPGQYGGVEPVRPPVDSGNPRPVSPHPHPLVPVLPPGGGGGQHTSAPTPRPPVRAGLPGPGQGQAPGGRPGMPGAGPGTGFGPRGSAGFGPGPQGPLGPGGGTATGNPGSGPRPASFGPEVPPNRAGAGMAGGMSAGAGRKEEDTQHQRPHYLVETEDIFGDGRRVAPPVLGERPPQR</sequence>
<feature type="region of interest" description="Disordered" evidence="1">
    <location>
        <begin position="83"/>
        <end position="352"/>
    </location>
</feature>
<reference evidence="2" key="2">
    <citation type="submission" date="2020-09" db="EMBL/GenBank/DDBJ databases">
        <authorList>
            <person name="Sun Q."/>
            <person name="Zhou Y."/>
        </authorList>
    </citation>
    <scope>NUCLEOTIDE SEQUENCE</scope>
    <source>
        <strain evidence="2">CGMCC 4.5737</strain>
    </source>
</reference>
<dbReference type="Proteomes" id="UP000637578">
    <property type="component" value="Unassembled WGS sequence"/>
</dbReference>
<evidence type="ECO:0000256" key="1">
    <source>
        <dbReference type="SAM" id="MobiDB-lite"/>
    </source>
</evidence>